<gene>
    <name evidence="2" type="ORF">ACFSDA_13315</name>
</gene>
<evidence type="ECO:0000313" key="2">
    <source>
        <dbReference type="EMBL" id="MFD1836047.1"/>
    </source>
</evidence>
<evidence type="ECO:0000313" key="3">
    <source>
        <dbReference type="Proteomes" id="UP001597280"/>
    </source>
</evidence>
<name>A0ABW4Q0V7_9MICO</name>
<comment type="caution">
    <text evidence="2">The sequence shown here is derived from an EMBL/GenBank/DDBJ whole genome shotgun (WGS) entry which is preliminary data.</text>
</comment>
<protein>
    <submittedName>
        <fullName evidence="2">DUF1990 domain-containing protein</fullName>
    </submittedName>
</protein>
<feature type="domain" description="DUF1990" evidence="1">
    <location>
        <begin position="36"/>
        <end position="172"/>
    </location>
</feature>
<evidence type="ECO:0000259" key="1">
    <source>
        <dbReference type="Pfam" id="PF09348"/>
    </source>
</evidence>
<keyword evidence="3" id="KW-1185">Reference proteome</keyword>
<dbReference type="InterPro" id="IPR018960">
    <property type="entry name" value="DUF1990"/>
</dbReference>
<proteinExistence type="predicted"/>
<sequence>MQLLTSDDPRRRALEALPRRTGGAAAVGVDPPRGMERMEIGAALPGRSLADLGEELLTGRVQERAGLHVASTTARLEVGTRLIMTLRLGPLRIDVPCEVVEVREEPGLASFTYATLAGHPEQGLERFTVIASPGAEPELRITAVSAPALWWSRLGSPVTRLLQRRITARYLDALRTRTPEPPRR</sequence>
<dbReference type="Proteomes" id="UP001597280">
    <property type="component" value="Unassembled WGS sequence"/>
</dbReference>
<reference evidence="3" key="1">
    <citation type="journal article" date="2019" name="Int. J. Syst. Evol. Microbiol.">
        <title>The Global Catalogue of Microorganisms (GCM) 10K type strain sequencing project: providing services to taxonomists for standard genome sequencing and annotation.</title>
        <authorList>
            <consortium name="The Broad Institute Genomics Platform"/>
            <consortium name="The Broad Institute Genome Sequencing Center for Infectious Disease"/>
            <person name="Wu L."/>
            <person name="Ma J."/>
        </authorList>
    </citation>
    <scope>NUCLEOTIDE SEQUENCE [LARGE SCALE GENOMIC DNA]</scope>
    <source>
        <strain evidence="3">JCM 11650</strain>
    </source>
</reference>
<dbReference type="Pfam" id="PF09348">
    <property type="entry name" value="DUF1990"/>
    <property type="match status" value="1"/>
</dbReference>
<organism evidence="2 3">
    <name type="scientific">Brachybacterium rhamnosum</name>
    <dbReference type="NCBI Taxonomy" id="173361"/>
    <lineage>
        <taxon>Bacteria</taxon>
        <taxon>Bacillati</taxon>
        <taxon>Actinomycetota</taxon>
        <taxon>Actinomycetes</taxon>
        <taxon>Micrococcales</taxon>
        <taxon>Dermabacteraceae</taxon>
        <taxon>Brachybacterium</taxon>
    </lineage>
</organism>
<accession>A0ABW4Q0V7</accession>
<dbReference type="RefSeq" id="WP_343905318.1">
    <property type="nucleotide sequence ID" value="NZ_BAAAIS010000003.1"/>
</dbReference>
<dbReference type="EMBL" id="JBHUFL010000003">
    <property type="protein sequence ID" value="MFD1836047.1"/>
    <property type="molecule type" value="Genomic_DNA"/>
</dbReference>